<name>I3TPX7_TISMK</name>
<protein>
    <recommendedName>
        <fullName evidence="5">Divergent polysaccharide deacetylase family protein</fullName>
    </recommendedName>
</protein>
<evidence type="ECO:0008006" key="5">
    <source>
        <dbReference type="Google" id="ProtNLM"/>
    </source>
</evidence>
<dbReference type="SUPFAM" id="SSF88713">
    <property type="entry name" value="Glycoside hydrolase/deacetylase"/>
    <property type="match status" value="1"/>
</dbReference>
<feature type="region of interest" description="Disordered" evidence="1">
    <location>
        <begin position="389"/>
        <end position="436"/>
    </location>
</feature>
<dbReference type="CDD" id="cd10936">
    <property type="entry name" value="CE4_DAC2"/>
    <property type="match status" value="1"/>
</dbReference>
<dbReference type="STRING" id="1110502.TMO_2977"/>
<dbReference type="AlphaFoldDB" id="I3TPX7"/>
<dbReference type="Pfam" id="PF04748">
    <property type="entry name" value="Polysacc_deac_2"/>
    <property type="match status" value="1"/>
</dbReference>
<keyword evidence="2" id="KW-0472">Membrane</keyword>
<feature type="transmembrane region" description="Helical" evidence="2">
    <location>
        <begin position="25"/>
        <end position="48"/>
    </location>
</feature>
<feature type="region of interest" description="Disordered" evidence="1">
    <location>
        <begin position="50"/>
        <end position="85"/>
    </location>
</feature>
<dbReference type="InterPro" id="IPR006837">
    <property type="entry name" value="Divergent_DAC"/>
</dbReference>
<keyword evidence="4" id="KW-1185">Reference proteome</keyword>
<keyword evidence="2" id="KW-1133">Transmembrane helix</keyword>
<dbReference type="eggNOG" id="COG2861">
    <property type="taxonomic scope" value="Bacteria"/>
</dbReference>
<dbReference type="RefSeq" id="WP_014746492.1">
    <property type="nucleotide sequence ID" value="NC_017956.1"/>
</dbReference>
<sequence>MAAGSKRRRDQPTAASGRGDGARTIWTITGLLALAGVAAAGLIALAAARPDPETEAQKQAERNLPQIVLPMPAFTDPAPRGNPIQASREEPLARDTLATVREAANQPPATPPPPPPPTAPDAAVTMTPAPAPGLTQESTQGPLPVRGSDGEAPWQVYARPFDRSDARPRVGLVIGGLGFSETATKAAIDLPGAVTLAFSPYAPELGRWIGLARQAGHEVMIELPMEPDGYPRNDAGPAALLTTLEPARNRERLQWTLSRVTGYVGVKPLMGDRFMRSPQHLRPVLDELQERGVMMVVQEESDTDVGAALAREIGVPRATARLTVDAVATPQAIDQRLNALESLARREGKALAVADAWPVTLERVANWIRTIESRGVAFAPATALAEAPGLAPDGGAAPPAVSGPASTPATTAPAESTPAPASDAHAPGGAAHGGGH</sequence>
<organism evidence="3 4">
    <name type="scientific">Tistrella mobilis (strain KA081020-065)</name>
    <dbReference type="NCBI Taxonomy" id="1110502"/>
    <lineage>
        <taxon>Bacteria</taxon>
        <taxon>Pseudomonadati</taxon>
        <taxon>Pseudomonadota</taxon>
        <taxon>Alphaproteobacteria</taxon>
        <taxon>Geminicoccales</taxon>
        <taxon>Geminicoccaceae</taxon>
        <taxon>Tistrella</taxon>
    </lineage>
</organism>
<dbReference type="KEGG" id="tmo:TMO_2977"/>
<dbReference type="Gene3D" id="3.20.20.370">
    <property type="entry name" value="Glycoside hydrolase/deacetylase"/>
    <property type="match status" value="1"/>
</dbReference>
<evidence type="ECO:0000256" key="1">
    <source>
        <dbReference type="SAM" id="MobiDB-lite"/>
    </source>
</evidence>
<dbReference type="GO" id="GO:0005975">
    <property type="term" value="P:carbohydrate metabolic process"/>
    <property type="evidence" value="ECO:0007669"/>
    <property type="project" value="InterPro"/>
</dbReference>
<reference evidence="3 4" key="1">
    <citation type="journal article" date="2012" name="J. Am. Chem. Soc.">
        <title>Bacterial biosynthesis and maturation of the didemnin anti-cancer agents.</title>
        <authorList>
            <person name="Xu Y."/>
            <person name="Kersten R.D."/>
            <person name="Nam S.J."/>
            <person name="Lu L."/>
            <person name="Al-Suwailem A.M."/>
            <person name="Zheng H."/>
            <person name="Fenical W."/>
            <person name="Dorrestein P.C."/>
            <person name="Moore B.S."/>
            <person name="Qian P.Y."/>
        </authorList>
    </citation>
    <scope>NUCLEOTIDE SEQUENCE [LARGE SCALE GENOMIC DNA]</scope>
    <source>
        <strain evidence="3 4">KA081020-065</strain>
    </source>
</reference>
<keyword evidence="2" id="KW-0812">Transmembrane</keyword>
<dbReference type="PANTHER" id="PTHR30105">
    <property type="entry name" value="UNCHARACTERIZED YIBQ-RELATED"/>
    <property type="match status" value="1"/>
</dbReference>
<dbReference type="InterPro" id="IPR011330">
    <property type="entry name" value="Glyco_hydro/deAcase_b/a-brl"/>
</dbReference>
<gene>
    <name evidence="3" type="ordered locus">TMO_2977</name>
</gene>
<dbReference type="EMBL" id="CP003236">
    <property type="protein sequence ID" value="AFK54815.1"/>
    <property type="molecule type" value="Genomic_DNA"/>
</dbReference>
<proteinExistence type="predicted"/>
<feature type="compositionally biased region" description="Basic and acidic residues" evidence="1">
    <location>
        <begin position="50"/>
        <end position="61"/>
    </location>
</feature>
<feature type="region of interest" description="Disordered" evidence="1">
    <location>
        <begin position="1"/>
        <end position="22"/>
    </location>
</feature>
<dbReference type="HOGENOM" id="CLU_041643_0_0_5"/>
<evidence type="ECO:0000313" key="4">
    <source>
        <dbReference type="Proteomes" id="UP000005258"/>
    </source>
</evidence>
<dbReference type="PANTHER" id="PTHR30105:SF2">
    <property type="entry name" value="DIVERGENT POLYSACCHARIDE DEACETYLASE SUPERFAMILY"/>
    <property type="match status" value="1"/>
</dbReference>
<evidence type="ECO:0000256" key="2">
    <source>
        <dbReference type="SAM" id="Phobius"/>
    </source>
</evidence>
<feature type="compositionally biased region" description="Low complexity" evidence="1">
    <location>
        <begin position="389"/>
        <end position="429"/>
    </location>
</feature>
<feature type="compositionally biased region" description="Pro residues" evidence="1">
    <location>
        <begin position="108"/>
        <end position="119"/>
    </location>
</feature>
<feature type="region of interest" description="Disordered" evidence="1">
    <location>
        <begin position="103"/>
        <end position="151"/>
    </location>
</feature>
<accession>I3TPX7</accession>
<dbReference type="Proteomes" id="UP000005258">
    <property type="component" value="Chromosome"/>
</dbReference>
<evidence type="ECO:0000313" key="3">
    <source>
        <dbReference type="EMBL" id="AFK54815.1"/>
    </source>
</evidence>